<protein>
    <recommendedName>
        <fullName evidence="3">Rhamnogalacturonan endolyase</fullName>
    </recommendedName>
</protein>
<accession>A0ABD7BZZ3</accession>
<evidence type="ECO:0008006" key="3">
    <source>
        <dbReference type="Google" id="ProtNLM"/>
    </source>
</evidence>
<dbReference type="Proteomes" id="UP000596095">
    <property type="component" value="Chromosome"/>
</dbReference>
<proteinExistence type="predicted"/>
<dbReference type="RefSeq" id="WP_201116942.1">
    <property type="nucleotide sequence ID" value="NZ_CP067993.1"/>
</dbReference>
<reference evidence="1 2" key="1">
    <citation type="submission" date="2021-01" db="EMBL/GenBank/DDBJ databases">
        <title>Genome Characterization of a novel Stenotrophomonas isolate with high keratinase activity.</title>
        <authorList>
            <person name="Cao Z.-J."/>
        </authorList>
    </citation>
    <scope>NUCLEOTIDE SEQUENCE [LARGE SCALE GENOMIC DNA]</scope>
    <source>
        <strain evidence="1 2">DHHJ</strain>
    </source>
</reference>
<sequence length="859" mass="94847">MDEVRYGPVRIRISGDEVRGRSYLPRAMQMLRRAQERQRLGQLNVLRDHQSLDDDSYCYVVLGGGMATLHIIAGHAEADGDADVEINATPDFVSGVIAGGTIRAGEGGVELLHEFHPTQACIENYRPKEGRRHPFPFTGSFQPLQRLAVEPADEFAAELGSSSSVGGRENSQYVKLKPTMFTGAMRGLVQALMGFGKQRRKGNRQISLYERFGVADEPSAAPARPSAFASDTAKKGLQIRYDWKWARSHGLVTAADGRRWIIEIGINGVLAMPLPLHEATTTAEFAERVEEAGDVDAQKLLELYGGFPSGEPFPTGLDAWVRAGRVLRLLTREQMRPFYDHIGYSTVMGWAFNLSGTEAHNTAYRYADDGYQRGVHYCVSVGVGPTRVLKPSPLGQAYRQKLLPLRGNRDYPGIEAVLWKCDHLTASDVAGLQWSAGSIPALYRAIDALELPPMATGNAHLTRVSEGVLYHPGKTGNLIKFPEPAIGLLVSHDMRRERNAVGDPRCDTTVHVFFAGDELKWVRYFREPRSGGESLDDDYEQCMYVGSWHQHEETGGKSIPTAFYTSDFDDRIETSPSVSDTTVIGTDEGYAHVFLNDCLPWPIHATMGRSKRFKRVTTTKRVTDGWMQTGIAVPFHDREAYYYALQTTDGGGSDSRSVGYFQLEDPWSYRTWRVLGGWNNSKTPHPDGCGIGMTTRTVMNPGHTHGYCIDFEPNQINGAGVYKPTTCSDYADTGPWAGLCDNAESMLYYVAPPESESSFETSKPAGRYVVWLVNSSDHGQIKAAQVESLYFGLWPLISPDNGNPDQSADQYLEVTGNALGTANAMRYTVNINEKSRLIGRPDWSGMESGALTFVGVVNG</sequence>
<evidence type="ECO:0000313" key="2">
    <source>
        <dbReference type="Proteomes" id="UP000596095"/>
    </source>
</evidence>
<gene>
    <name evidence="1" type="ORF">JJL50_15150</name>
</gene>
<organism evidence="1 2">
    <name type="scientific">Stenotrophomonas maltophilia</name>
    <name type="common">Pseudomonas maltophilia</name>
    <name type="synonym">Xanthomonas maltophilia</name>
    <dbReference type="NCBI Taxonomy" id="40324"/>
    <lineage>
        <taxon>Bacteria</taxon>
        <taxon>Pseudomonadati</taxon>
        <taxon>Pseudomonadota</taxon>
        <taxon>Gammaproteobacteria</taxon>
        <taxon>Lysobacterales</taxon>
        <taxon>Lysobacteraceae</taxon>
        <taxon>Stenotrophomonas</taxon>
        <taxon>Stenotrophomonas maltophilia group</taxon>
    </lineage>
</organism>
<evidence type="ECO:0000313" key="1">
    <source>
        <dbReference type="EMBL" id="QQQ41281.1"/>
    </source>
</evidence>
<dbReference type="EMBL" id="CP067993">
    <property type="protein sequence ID" value="QQQ41281.1"/>
    <property type="molecule type" value="Genomic_DNA"/>
</dbReference>
<name>A0ABD7BZZ3_STEMA</name>
<dbReference type="AlphaFoldDB" id="A0ABD7BZZ3"/>